<keyword evidence="11" id="KW-1185">Reference proteome</keyword>
<dbReference type="Gene3D" id="1.10.8.640">
    <property type="entry name" value="Cytochrome C biogenesis protein"/>
    <property type="match status" value="1"/>
</dbReference>
<evidence type="ECO:0000313" key="11">
    <source>
        <dbReference type="Proteomes" id="UP001164472"/>
    </source>
</evidence>
<name>A0A9E8HLB4_9ALTE</name>
<evidence type="ECO:0000256" key="6">
    <source>
        <dbReference type="ARBA" id="ARBA00023004"/>
    </source>
</evidence>
<feature type="signal peptide" evidence="7">
    <location>
        <begin position="1"/>
        <end position="18"/>
    </location>
</feature>
<feature type="domain" description="CcmH/CycL/Ccl2/NrfF N-terminal" evidence="9">
    <location>
        <begin position="14"/>
        <end position="155"/>
    </location>
</feature>
<dbReference type="PANTHER" id="PTHR47870">
    <property type="entry name" value="CYTOCHROME C-TYPE BIOGENESIS PROTEIN CCMH"/>
    <property type="match status" value="1"/>
</dbReference>
<reference evidence="10" key="1">
    <citation type="submission" date="2022-07" db="EMBL/GenBank/DDBJ databases">
        <title>Alkalimarinus sp. nov., isolated from gut of a Alitta virens.</title>
        <authorList>
            <person name="Yang A.I."/>
            <person name="Shin N.-R."/>
        </authorList>
    </citation>
    <scope>NUCLEOTIDE SEQUENCE</scope>
    <source>
        <strain evidence="10">FA028</strain>
    </source>
</reference>
<comment type="function">
    <text evidence="7">Possible subunit of a heme lyase.</text>
</comment>
<keyword evidence="4 7" id="KW-0732">Signal</keyword>
<organism evidence="10 11">
    <name type="scientific">Alkalimarinus sediminis</name>
    <dbReference type="NCBI Taxonomy" id="1632866"/>
    <lineage>
        <taxon>Bacteria</taxon>
        <taxon>Pseudomonadati</taxon>
        <taxon>Pseudomonadota</taxon>
        <taxon>Gammaproteobacteria</taxon>
        <taxon>Alteromonadales</taxon>
        <taxon>Alteromonadaceae</taxon>
        <taxon>Alkalimarinus</taxon>
    </lineage>
</organism>
<evidence type="ECO:0000256" key="7">
    <source>
        <dbReference type="RuleBase" id="RU364112"/>
    </source>
</evidence>
<dbReference type="AlphaFoldDB" id="A0A9E8HLB4"/>
<dbReference type="PANTHER" id="PTHR47870:SF1">
    <property type="entry name" value="CYTOCHROME C-TYPE BIOGENESIS PROTEIN CCMH"/>
    <property type="match status" value="1"/>
</dbReference>
<evidence type="ECO:0000256" key="8">
    <source>
        <dbReference type="SAM" id="MobiDB-lite"/>
    </source>
</evidence>
<comment type="similarity">
    <text evidence="1 7">Belongs to the CcmH/CycL/Ccl2/NrfF family.</text>
</comment>
<dbReference type="KEGG" id="asem:NNL22_09080"/>
<dbReference type="GO" id="GO:0017004">
    <property type="term" value="P:cytochrome complex assembly"/>
    <property type="evidence" value="ECO:0007669"/>
    <property type="project" value="UniProtKB-KW"/>
</dbReference>
<keyword evidence="2 7" id="KW-0349">Heme</keyword>
<proteinExistence type="inferred from homology"/>
<evidence type="ECO:0000256" key="1">
    <source>
        <dbReference type="ARBA" id="ARBA00010342"/>
    </source>
</evidence>
<dbReference type="GO" id="GO:0046872">
    <property type="term" value="F:metal ion binding"/>
    <property type="evidence" value="ECO:0007669"/>
    <property type="project" value="UniProtKB-KW"/>
</dbReference>
<evidence type="ECO:0000313" key="10">
    <source>
        <dbReference type="EMBL" id="UZW76710.1"/>
    </source>
</evidence>
<dbReference type="Proteomes" id="UP001164472">
    <property type="component" value="Chromosome"/>
</dbReference>
<dbReference type="GO" id="GO:0005886">
    <property type="term" value="C:plasma membrane"/>
    <property type="evidence" value="ECO:0007669"/>
    <property type="project" value="TreeGrafter"/>
</dbReference>
<gene>
    <name evidence="10" type="ORF">NNL22_09080</name>
</gene>
<keyword evidence="5" id="KW-0201">Cytochrome c-type biogenesis</keyword>
<evidence type="ECO:0000256" key="5">
    <source>
        <dbReference type="ARBA" id="ARBA00022748"/>
    </source>
</evidence>
<feature type="chain" id="PRO_5039755349" description="Cytochrome c-type biogenesis protein" evidence="7">
    <location>
        <begin position="19"/>
        <end position="160"/>
    </location>
</feature>
<dbReference type="RefSeq" id="WP_251812858.1">
    <property type="nucleotide sequence ID" value="NZ_CP101527.1"/>
</dbReference>
<feature type="transmembrane region" description="Helical" evidence="7">
    <location>
        <begin position="108"/>
        <end position="129"/>
    </location>
</feature>
<dbReference type="EMBL" id="CP101527">
    <property type="protein sequence ID" value="UZW76710.1"/>
    <property type="molecule type" value="Genomic_DNA"/>
</dbReference>
<dbReference type="CDD" id="cd16378">
    <property type="entry name" value="CcmH_N"/>
    <property type="match status" value="1"/>
</dbReference>
<evidence type="ECO:0000256" key="3">
    <source>
        <dbReference type="ARBA" id="ARBA00022723"/>
    </source>
</evidence>
<keyword evidence="3 7" id="KW-0479">Metal-binding</keyword>
<feature type="compositionally biased region" description="Polar residues" evidence="8">
    <location>
        <begin position="138"/>
        <end position="160"/>
    </location>
</feature>
<keyword evidence="7" id="KW-1133">Transmembrane helix</keyword>
<evidence type="ECO:0000256" key="2">
    <source>
        <dbReference type="ARBA" id="ARBA00022617"/>
    </source>
</evidence>
<dbReference type="InterPro" id="IPR051263">
    <property type="entry name" value="C-type_cytochrome_biogenesis"/>
</dbReference>
<keyword evidence="7" id="KW-0472">Membrane</keyword>
<keyword evidence="6 7" id="KW-0408">Iron</keyword>
<dbReference type="InterPro" id="IPR038297">
    <property type="entry name" value="CcmH/CycL/NrfF/Ccl2_sf"/>
</dbReference>
<dbReference type="InterPro" id="IPR005616">
    <property type="entry name" value="CcmH/CycL/Ccl2/NrfF_N"/>
</dbReference>
<keyword evidence="7" id="KW-0812">Transmembrane</keyword>
<feature type="region of interest" description="Disordered" evidence="8">
    <location>
        <begin position="137"/>
        <end position="160"/>
    </location>
</feature>
<sequence>MKKLTTTLFMLVSLLLGAAVSAEEGEDTIVFNTDEQRSQYQRLTEELRCPKCQNQNIADSNAPIAKDLRNEVHRLILEGDNEEQIVDFMVERYGNFVVYKPKFDASTYLLWLGPAAIALLGLVIVIISARKKREALTDSGSTLSNEEKSQLSNILSEDEK</sequence>
<protein>
    <recommendedName>
        <fullName evidence="7">Cytochrome c-type biogenesis protein</fullName>
    </recommendedName>
</protein>
<accession>A0A9E8HLB4</accession>
<evidence type="ECO:0000259" key="9">
    <source>
        <dbReference type="Pfam" id="PF03918"/>
    </source>
</evidence>
<evidence type="ECO:0000256" key="4">
    <source>
        <dbReference type="ARBA" id="ARBA00022729"/>
    </source>
</evidence>
<dbReference type="FunFam" id="1.10.8.640:FF:000001">
    <property type="entry name" value="Cytochrome c-type biogenesis protein"/>
    <property type="match status" value="1"/>
</dbReference>
<dbReference type="Pfam" id="PF03918">
    <property type="entry name" value="CcmH"/>
    <property type="match status" value="1"/>
</dbReference>